<accession>A0A238YF17</accession>
<protein>
    <submittedName>
        <fullName evidence="2">Uncharacterized protein</fullName>
    </submittedName>
</protein>
<keyword evidence="1" id="KW-0472">Membrane</keyword>
<reference evidence="2 3" key="1">
    <citation type="submission" date="2017-06" db="EMBL/GenBank/DDBJ databases">
        <authorList>
            <person name="Kim H.J."/>
            <person name="Triplett B.A."/>
        </authorList>
    </citation>
    <scope>NUCLEOTIDE SEQUENCE [LARGE SCALE GENOMIC DNA]</scope>
    <source>
        <strain evidence="2 3">DSM 13116</strain>
    </source>
</reference>
<dbReference type="Proteomes" id="UP000198324">
    <property type="component" value="Unassembled WGS sequence"/>
</dbReference>
<organism evidence="2 3">
    <name type="scientific">Humidesulfovibrio mexicanus</name>
    <dbReference type="NCBI Taxonomy" id="147047"/>
    <lineage>
        <taxon>Bacteria</taxon>
        <taxon>Pseudomonadati</taxon>
        <taxon>Thermodesulfobacteriota</taxon>
        <taxon>Desulfovibrionia</taxon>
        <taxon>Desulfovibrionales</taxon>
        <taxon>Desulfovibrionaceae</taxon>
        <taxon>Humidesulfovibrio</taxon>
    </lineage>
</organism>
<keyword evidence="1" id="KW-1133">Transmembrane helix</keyword>
<dbReference type="AlphaFoldDB" id="A0A238YF17"/>
<evidence type="ECO:0000313" key="3">
    <source>
        <dbReference type="Proteomes" id="UP000198324"/>
    </source>
</evidence>
<keyword evidence="3" id="KW-1185">Reference proteome</keyword>
<keyword evidence="1" id="KW-0812">Transmembrane</keyword>
<evidence type="ECO:0000256" key="1">
    <source>
        <dbReference type="SAM" id="Phobius"/>
    </source>
</evidence>
<name>A0A238YF17_9BACT</name>
<proteinExistence type="predicted"/>
<sequence>MVPLLSELVRFLRYLVTPETELAAVRYDGAAAGAAKAGLWMLVAVLTGIGLARLLGAGA</sequence>
<evidence type="ECO:0000313" key="2">
    <source>
        <dbReference type="EMBL" id="SNR69388.1"/>
    </source>
</evidence>
<feature type="transmembrane region" description="Helical" evidence="1">
    <location>
        <begin position="37"/>
        <end position="56"/>
    </location>
</feature>
<dbReference type="RefSeq" id="WP_089272126.1">
    <property type="nucleotide sequence ID" value="NZ_FZOC01000001.1"/>
</dbReference>
<gene>
    <name evidence="2" type="ORF">SAMN04488503_0911</name>
</gene>
<dbReference type="EMBL" id="FZOC01000001">
    <property type="protein sequence ID" value="SNR69388.1"/>
    <property type="molecule type" value="Genomic_DNA"/>
</dbReference>